<name>A0A160DGV1_9CAUD</name>
<proteinExistence type="predicted"/>
<protein>
    <submittedName>
        <fullName evidence="1">Uncharacterized protein</fullName>
    </submittedName>
</protein>
<dbReference type="Proteomes" id="UP000229511">
    <property type="component" value="Genome"/>
</dbReference>
<organism evidence="1 2">
    <name type="scientific">Gordonia phage PatrickStar</name>
    <dbReference type="NCBI Taxonomy" id="1838076"/>
    <lineage>
        <taxon>Viruses</taxon>
        <taxon>Duplodnaviria</taxon>
        <taxon>Heunggongvirae</taxon>
        <taxon>Uroviricota</taxon>
        <taxon>Caudoviricetes</taxon>
        <taxon>Orchidvirus</taxon>
        <taxon>Orchidvirus orchid</taxon>
    </lineage>
</organism>
<accession>A0A160DGV1</accession>
<dbReference type="EMBL" id="KU998252">
    <property type="protein sequence ID" value="ANA87268.1"/>
    <property type="molecule type" value="Genomic_DNA"/>
</dbReference>
<reference evidence="1 2" key="1">
    <citation type="submission" date="2016-03" db="EMBL/GenBank/DDBJ databases">
        <authorList>
            <person name="Rimple P."/>
            <person name="Montgomery M.T."/>
            <person name="Guerrero C.A."/>
            <person name="Mavrich T.N."/>
            <person name="Pope W.H."/>
            <person name="Garlena R.A."/>
            <person name="Russell D.A."/>
            <person name="Jacobs-Sera D."/>
            <person name="Hendrix R.W."/>
            <person name="Hatfull G.F."/>
        </authorList>
    </citation>
    <scope>NUCLEOTIDE SEQUENCE [LARGE SCALE GENOMIC DNA]</scope>
</reference>
<evidence type="ECO:0000313" key="1">
    <source>
        <dbReference type="EMBL" id="ANA87268.1"/>
    </source>
</evidence>
<gene>
    <name evidence="1" type="primary">34</name>
    <name evidence="1" type="ORF">PBI_PATRICKSTAR_34</name>
</gene>
<evidence type="ECO:0000313" key="2">
    <source>
        <dbReference type="Proteomes" id="UP000229511"/>
    </source>
</evidence>
<sequence>MADNVPDTDGTPASTNKALEELYESLSGNSVGTVAWVEDPEGSGLYRMVSTDG</sequence>